<sequence>MQDIFAYYSTFLCEVKKRQNSSREPLTVETFTREIAEGCLSRKDMLEYLSYTSIIWKHFNKNRLVQTHQ</sequence>
<dbReference type="Proteomes" id="UP000887565">
    <property type="component" value="Unplaced"/>
</dbReference>
<name>A0A915JQF2_ROMCU</name>
<dbReference type="AlphaFoldDB" id="A0A915JQF2"/>
<reference evidence="2" key="1">
    <citation type="submission" date="2022-11" db="UniProtKB">
        <authorList>
            <consortium name="WormBaseParasite"/>
        </authorList>
    </citation>
    <scope>IDENTIFICATION</scope>
</reference>
<protein>
    <submittedName>
        <fullName evidence="2">Uncharacterized protein</fullName>
    </submittedName>
</protein>
<accession>A0A915JQF2</accession>
<dbReference type="WBParaSite" id="nRc.2.0.1.t28333-RA">
    <property type="protein sequence ID" value="nRc.2.0.1.t28333-RA"/>
    <property type="gene ID" value="nRc.2.0.1.g28333"/>
</dbReference>
<proteinExistence type="predicted"/>
<evidence type="ECO:0000313" key="1">
    <source>
        <dbReference type="Proteomes" id="UP000887565"/>
    </source>
</evidence>
<organism evidence="1 2">
    <name type="scientific">Romanomermis culicivorax</name>
    <name type="common">Nematode worm</name>
    <dbReference type="NCBI Taxonomy" id="13658"/>
    <lineage>
        <taxon>Eukaryota</taxon>
        <taxon>Metazoa</taxon>
        <taxon>Ecdysozoa</taxon>
        <taxon>Nematoda</taxon>
        <taxon>Enoplea</taxon>
        <taxon>Dorylaimia</taxon>
        <taxon>Mermithida</taxon>
        <taxon>Mermithoidea</taxon>
        <taxon>Mermithidae</taxon>
        <taxon>Romanomermis</taxon>
    </lineage>
</organism>
<evidence type="ECO:0000313" key="2">
    <source>
        <dbReference type="WBParaSite" id="nRc.2.0.1.t28333-RA"/>
    </source>
</evidence>
<keyword evidence="1" id="KW-1185">Reference proteome</keyword>